<reference evidence="1 2" key="1">
    <citation type="journal article" date="2013" name="Genome Announc.">
        <title>Draft Genome Sequence of an Alphaproteobacterium, Caenispirillum salinarum AK4(T), Isolated from a Solar Saltern.</title>
        <authorList>
            <person name="Khatri I."/>
            <person name="Singh A."/>
            <person name="Korpole S."/>
            <person name="Pinnaka A.K."/>
            <person name="Subramanian S."/>
        </authorList>
    </citation>
    <scope>NUCLEOTIDE SEQUENCE [LARGE SCALE GENOMIC DNA]</scope>
    <source>
        <strain evidence="1 2">AK4</strain>
    </source>
</reference>
<comment type="caution">
    <text evidence="1">The sequence shown here is derived from an EMBL/GenBank/DDBJ whole genome shotgun (WGS) entry which is preliminary data.</text>
</comment>
<dbReference type="Proteomes" id="UP000009881">
    <property type="component" value="Unassembled WGS sequence"/>
</dbReference>
<dbReference type="EMBL" id="ANHY01000013">
    <property type="protein sequence ID" value="EKV29152.1"/>
    <property type="molecule type" value="Genomic_DNA"/>
</dbReference>
<keyword evidence="2" id="KW-1185">Reference proteome</keyword>
<proteinExistence type="predicted"/>
<organism evidence="1 2">
    <name type="scientific">Caenispirillum salinarum AK4</name>
    <dbReference type="NCBI Taxonomy" id="1238182"/>
    <lineage>
        <taxon>Bacteria</taxon>
        <taxon>Pseudomonadati</taxon>
        <taxon>Pseudomonadota</taxon>
        <taxon>Alphaproteobacteria</taxon>
        <taxon>Rhodospirillales</taxon>
        <taxon>Novispirillaceae</taxon>
        <taxon>Caenispirillum</taxon>
    </lineage>
</organism>
<gene>
    <name evidence="1" type="ORF">C882_0459</name>
</gene>
<sequence>MPARAAEPEAALPQVAALTEQAPADRLAEDLAMAAAASDRRCTRPDSARAARPEHPAYEVLQVLCDRQGRRGRLMTVRLFQSGRVAVRAEGTISFGDEGLAATGQAFPTF</sequence>
<dbReference type="AlphaFoldDB" id="K9GVE8"/>
<evidence type="ECO:0000313" key="1">
    <source>
        <dbReference type="EMBL" id="EKV29152.1"/>
    </source>
</evidence>
<accession>K9GVE8</accession>
<evidence type="ECO:0000313" key="2">
    <source>
        <dbReference type="Proteomes" id="UP000009881"/>
    </source>
</evidence>
<protein>
    <submittedName>
        <fullName evidence="1">Uncharacterized protein</fullName>
    </submittedName>
</protein>
<name>K9GVE8_9PROT</name>